<accession>A0A251N5Z6</accession>
<keyword evidence="2" id="KW-1185">Reference proteome</keyword>
<evidence type="ECO:0000313" key="1">
    <source>
        <dbReference type="EMBL" id="ONH94747.1"/>
    </source>
</evidence>
<sequence>MATKAICFDLPLVKDNIKICLCFWNRLALGFFTAGEGIVTKLDRKEREQIGRIRWTIQSSYCRWYKGGVDRILGQWCKVQE</sequence>
<evidence type="ECO:0000313" key="2">
    <source>
        <dbReference type="Proteomes" id="UP000006882"/>
    </source>
</evidence>
<dbReference type="Gramene" id="ONH94747">
    <property type="protein sequence ID" value="ONH94747"/>
    <property type="gene ID" value="PRUPE_7G027200"/>
</dbReference>
<reference evidence="1 2" key="1">
    <citation type="journal article" date="2013" name="Nat. Genet.">
        <title>The high-quality draft genome of peach (Prunus persica) identifies unique patterns of genetic diversity, domestication and genome evolution.</title>
        <authorList>
            <consortium name="International Peach Genome Initiative"/>
            <person name="Verde I."/>
            <person name="Abbott A.G."/>
            <person name="Scalabrin S."/>
            <person name="Jung S."/>
            <person name="Shu S."/>
            <person name="Marroni F."/>
            <person name="Zhebentyayeva T."/>
            <person name="Dettori M.T."/>
            <person name="Grimwood J."/>
            <person name="Cattonaro F."/>
            <person name="Zuccolo A."/>
            <person name="Rossini L."/>
            <person name="Jenkins J."/>
            <person name="Vendramin E."/>
            <person name="Meisel L.A."/>
            <person name="Decroocq V."/>
            <person name="Sosinski B."/>
            <person name="Prochnik S."/>
            <person name="Mitros T."/>
            <person name="Policriti A."/>
            <person name="Cipriani G."/>
            <person name="Dondini L."/>
            <person name="Ficklin S."/>
            <person name="Goodstein D.M."/>
            <person name="Xuan P."/>
            <person name="Del Fabbro C."/>
            <person name="Aramini V."/>
            <person name="Copetti D."/>
            <person name="Gonzalez S."/>
            <person name="Horner D.S."/>
            <person name="Falchi R."/>
            <person name="Lucas S."/>
            <person name="Mica E."/>
            <person name="Maldonado J."/>
            <person name="Lazzari B."/>
            <person name="Bielenberg D."/>
            <person name="Pirona R."/>
            <person name="Miculan M."/>
            <person name="Barakat A."/>
            <person name="Testolin R."/>
            <person name="Stella A."/>
            <person name="Tartarini S."/>
            <person name="Tonutti P."/>
            <person name="Arus P."/>
            <person name="Orellana A."/>
            <person name="Wells C."/>
            <person name="Main D."/>
            <person name="Vizzotto G."/>
            <person name="Silva H."/>
            <person name="Salamini F."/>
            <person name="Schmutz J."/>
            <person name="Morgante M."/>
            <person name="Rokhsar D.S."/>
        </authorList>
    </citation>
    <scope>NUCLEOTIDE SEQUENCE [LARGE SCALE GENOMIC DNA]</scope>
    <source>
        <strain evidence="2">cv. Nemared</strain>
    </source>
</reference>
<dbReference type="EMBL" id="CM007657">
    <property type="protein sequence ID" value="ONH94747.1"/>
    <property type="molecule type" value="Genomic_DNA"/>
</dbReference>
<proteinExistence type="predicted"/>
<protein>
    <submittedName>
        <fullName evidence="1">Uncharacterized protein</fullName>
    </submittedName>
</protein>
<name>A0A251N5Z6_PRUPE</name>
<dbReference type="Proteomes" id="UP000006882">
    <property type="component" value="Chromosome G7"/>
</dbReference>
<gene>
    <name evidence="1" type="ORF">PRUPE_7G027200</name>
</gene>
<organism evidence="1 2">
    <name type="scientific">Prunus persica</name>
    <name type="common">Peach</name>
    <name type="synonym">Amygdalus persica</name>
    <dbReference type="NCBI Taxonomy" id="3760"/>
    <lineage>
        <taxon>Eukaryota</taxon>
        <taxon>Viridiplantae</taxon>
        <taxon>Streptophyta</taxon>
        <taxon>Embryophyta</taxon>
        <taxon>Tracheophyta</taxon>
        <taxon>Spermatophyta</taxon>
        <taxon>Magnoliopsida</taxon>
        <taxon>eudicotyledons</taxon>
        <taxon>Gunneridae</taxon>
        <taxon>Pentapetalae</taxon>
        <taxon>rosids</taxon>
        <taxon>fabids</taxon>
        <taxon>Rosales</taxon>
        <taxon>Rosaceae</taxon>
        <taxon>Amygdaloideae</taxon>
        <taxon>Amygdaleae</taxon>
        <taxon>Prunus</taxon>
    </lineage>
</organism>
<dbReference type="AlphaFoldDB" id="A0A251N5Z6"/>